<dbReference type="InterPro" id="IPR000631">
    <property type="entry name" value="CARKD"/>
</dbReference>
<feature type="domain" description="YjeF C-terminal" evidence="8">
    <location>
        <begin position="3"/>
        <end position="296"/>
    </location>
</feature>
<evidence type="ECO:0000313" key="10">
    <source>
        <dbReference type="Proteomes" id="UP000077115"/>
    </source>
</evidence>
<evidence type="ECO:0000256" key="1">
    <source>
        <dbReference type="ARBA" id="ARBA00022741"/>
    </source>
</evidence>
<reference evidence="9 10" key="2">
    <citation type="submission" date="2016-05" db="EMBL/GenBank/DDBJ databases">
        <title>Lineage-specific infection strategies underlie the spectrum of fungal disease in amphibians.</title>
        <authorList>
            <person name="Cuomo C.A."/>
            <person name="Farrer R.A."/>
            <person name="James T."/>
            <person name="Longcore J."/>
            <person name="Birren B."/>
        </authorList>
    </citation>
    <scope>NUCLEOTIDE SEQUENCE [LARGE SCALE GENOMIC DNA]</scope>
    <source>
        <strain evidence="9 10">JEL423</strain>
    </source>
</reference>
<dbReference type="PROSITE" id="PS01050">
    <property type="entry name" value="YJEF_C_2"/>
    <property type="match status" value="1"/>
</dbReference>
<gene>
    <name evidence="9" type="ORF">BDEG_24141</name>
</gene>
<dbReference type="GO" id="GO:0110051">
    <property type="term" value="P:metabolite repair"/>
    <property type="evidence" value="ECO:0007669"/>
    <property type="project" value="TreeGrafter"/>
</dbReference>
<dbReference type="GO" id="GO:0047453">
    <property type="term" value="F:ATP-dependent NAD(P)H-hydrate dehydratase activity"/>
    <property type="evidence" value="ECO:0007669"/>
    <property type="project" value="UniProtKB-UniRule"/>
</dbReference>
<feature type="binding site" evidence="7">
    <location>
        <begin position="212"/>
        <end position="221"/>
    </location>
    <ligand>
        <name>ATP</name>
        <dbReference type="ChEBI" id="CHEBI:30616"/>
    </ligand>
</feature>
<feature type="binding site" evidence="7">
    <location>
        <position position="119"/>
    </location>
    <ligand>
        <name>(6S)-NADPHX</name>
        <dbReference type="ChEBI" id="CHEBI:64076"/>
    </ligand>
</feature>
<dbReference type="NCBIfam" id="TIGR00196">
    <property type="entry name" value="yjeF_cterm"/>
    <property type="match status" value="1"/>
</dbReference>
<dbReference type="HAMAP" id="MF_01965">
    <property type="entry name" value="NADHX_dehydratase"/>
    <property type="match status" value="1"/>
</dbReference>
<proteinExistence type="inferred from homology"/>
<dbReference type="AlphaFoldDB" id="A0A177WJU3"/>
<feature type="binding site" evidence="7">
    <location>
        <position position="222"/>
    </location>
    <ligand>
        <name>(6S)-NADPHX</name>
        <dbReference type="ChEBI" id="CHEBI:64076"/>
    </ligand>
</feature>
<evidence type="ECO:0000256" key="3">
    <source>
        <dbReference type="ARBA" id="ARBA00022857"/>
    </source>
</evidence>
<dbReference type="Pfam" id="PF01256">
    <property type="entry name" value="Carb_kinase"/>
    <property type="match status" value="2"/>
</dbReference>
<dbReference type="PROSITE" id="PS51383">
    <property type="entry name" value="YJEF_C_3"/>
    <property type="match status" value="1"/>
</dbReference>
<keyword evidence="1 7" id="KW-0547">Nucleotide-binding</keyword>
<dbReference type="CDD" id="cd01171">
    <property type="entry name" value="YXKO-related"/>
    <property type="match status" value="1"/>
</dbReference>
<keyword evidence="7" id="KW-0963">Cytoplasm</keyword>
<feature type="binding site" evidence="7">
    <location>
        <begin position="172"/>
        <end position="178"/>
    </location>
    <ligand>
        <name>(6S)-NADPHX</name>
        <dbReference type="ChEBI" id="CHEBI:64076"/>
    </ligand>
</feature>
<evidence type="ECO:0000256" key="5">
    <source>
        <dbReference type="ARBA" id="ARBA00023239"/>
    </source>
</evidence>
<dbReference type="SUPFAM" id="SSF53613">
    <property type="entry name" value="Ribokinase-like"/>
    <property type="match status" value="1"/>
</dbReference>
<feature type="binding site" evidence="7">
    <location>
        <begin position="193"/>
        <end position="197"/>
    </location>
    <ligand>
        <name>ATP</name>
        <dbReference type="ChEBI" id="CHEBI:30616"/>
    </ligand>
</feature>
<dbReference type="VEuPathDB" id="FungiDB:BDEG_24141"/>
<dbReference type="Gene3D" id="3.40.1190.20">
    <property type="match status" value="2"/>
</dbReference>
<evidence type="ECO:0000256" key="2">
    <source>
        <dbReference type="ARBA" id="ARBA00022840"/>
    </source>
</evidence>
<evidence type="ECO:0000313" key="9">
    <source>
        <dbReference type="EMBL" id="OAJ40397.1"/>
    </source>
</evidence>
<organism evidence="9 10">
    <name type="scientific">Batrachochytrium dendrobatidis (strain JEL423)</name>
    <dbReference type="NCBI Taxonomy" id="403673"/>
    <lineage>
        <taxon>Eukaryota</taxon>
        <taxon>Fungi</taxon>
        <taxon>Fungi incertae sedis</taxon>
        <taxon>Chytridiomycota</taxon>
        <taxon>Chytridiomycota incertae sedis</taxon>
        <taxon>Chytridiomycetes</taxon>
        <taxon>Rhizophydiales</taxon>
        <taxon>Rhizophydiales incertae sedis</taxon>
        <taxon>Batrachochytrium</taxon>
    </lineage>
</organism>
<evidence type="ECO:0000259" key="8">
    <source>
        <dbReference type="PROSITE" id="PS51383"/>
    </source>
</evidence>
<comment type="subcellular location">
    <subcellularLocation>
        <location evidence="7">Cytoplasm</location>
    </subcellularLocation>
</comment>
<sequence length="301" mass="32122">MAAREVFKRVIPPLSTRLHKGQSGRIGVVGGSLEYTGAPYYAAMAALYTGVDLCHVFCAQDAAPAIKCYSPELVVHPSIVSKRDCEHLNPVAIDNCIETAVDRMSPLLCRLDSLVVGPGLSRDPVMLAMAKRIVEKVISLGTPLVIDADGLCLVEQTPGLVMGYQNNIDASENCEVAAVQLSKALGSVTILCKGSKDLIATGDDILFVSDPTSLRRCGGQGDVLAGILCAFLAWRNGYQSGRWTAQDQSTDISLMIVASNASSFARKCAALAFEKHKRSIVASSILKEIGPAFDSLYDDEL</sequence>
<dbReference type="OrthoDB" id="8110916at2759"/>
<keyword evidence="7" id="KW-0597">Phosphoprotein</keyword>
<dbReference type="InterPro" id="IPR029056">
    <property type="entry name" value="Ribokinase-like"/>
</dbReference>
<comment type="similarity">
    <text evidence="7">Belongs to the NnrD/CARKD family.</text>
</comment>
<dbReference type="InterPro" id="IPR017953">
    <property type="entry name" value="Carbohydrate_kinase_pred_CS"/>
</dbReference>
<keyword evidence="3" id="KW-0521">NADP</keyword>
<dbReference type="PANTHER" id="PTHR12592">
    <property type="entry name" value="ATP-DEPENDENT (S)-NAD(P)H-HYDRATE DEHYDRATASE FAMILY MEMBER"/>
    <property type="match status" value="1"/>
</dbReference>
<dbReference type="eggNOG" id="KOG3974">
    <property type="taxonomic scope" value="Eukaryota"/>
</dbReference>
<keyword evidence="2 7" id="KW-0067">ATP-binding</keyword>
<evidence type="ECO:0000256" key="6">
    <source>
        <dbReference type="ARBA" id="ARBA00047472"/>
    </source>
</evidence>
<keyword evidence="5 7" id="KW-0456">Lyase</keyword>
<comment type="function">
    <text evidence="7">Catalyzes the dehydration of the S-form of NAD(P)HX at the expense of ATP, which is converted to ADP. Together with NAD(P)HX epimerase, which catalyzes the epimerization of the S- and R-forms, the enzyme allows the repair of both epimers of NAD(P)HX, a damaged form of NAD(P)H that is a result of enzymatic or heat-dependent hydration.</text>
</comment>
<name>A0A177WJU3_BATDL</name>
<comment type="cofactor">
    <cofactor evidence="7">
        <name>Mg(2+)</name>
        <dbReference type="ChEBI" id="CHEBI:18420"/>
    </cofactor>
</comment>
<dbReference type="Proteomes" id="UP000077115">
    <property type="component" value="Unassembled WGS sequence"/>
</dbReference>
<protein>
    <recommendedName>
        <fullName evidence="7">ATP-dependent (S)-NAD(P)H-hydrate dehydratase</fullName>
        <ecNumber evidence="7">4.2.1.93</ecNumber>
    </recommendedName>
    <alternativeName>
        <fullName evidence="7">ATP-dependent NAD(P)HX dehydratase</fullName>
    </alternativeName>
</protein>
<dbReference type="GO" id="GO:0046496">
    <property type="term" value="P:nicotinamide nucleotide metabolic process"/>
    <property type="evidence" value="ECO:0007669"/>
    <property type="project" value="UniProtKB-UniRule"/>
</dbReference>
<dbReference type="GO" id="GO:0005737">
    <property type="term" value="C:cytoplasm"/>
    <property type="evidence" value="ECO:0007669"/>
    <property type="project" value="UniProtKB-SubCell"/>
</dbReference>
<dbReference type="EC" id="4.2.1.93" evidence="7"/>
<dbReference type="GO" id="GO:0005524">
    <property type="term" value="F:ATP binding"/>
    <property type="evidence" value="ECO:0007669"/>
    <property type="project" value="UniProtKB-KW"/>
</dbReference>
<evidence type="ECO:0000256" key="4">
    <source>
        <dbReference type="ARBA" id="ARBA00023027"/>
    </source>
</evidence>
<accession>A0A177WJU3</accession>
<comment type="catalytic activity">
    <reaction evidence="7">
        <text>(6S)-NADHX + ATP = ADP + phosphate + NADH + H(+)</text>
        <dbReference type="Rhea" id="RHEA:19017"/>
        <dbReference type="ChEBI" id="CHEBI:15378"/>
        <dbReference type="ChEBI" id="CHEBI:30616"/>
        <dbReference type="ChEBI" id="CHEBI:43474"/>
        <dbReference type="ChEBI" id="CHEBI:57945"/>
        <dbReference type="ChEBI" id="CHEBI:64074"/>
        <dbReference type="ChEBI" id="CHEBI:456216"/>
        <dbReference type="EC" id="4.2.1.93"/>
    </reaction>
</comment>
<dbReference type="STRING" id="403673.A0A177WJU3"/>
<keyword evidence="4 7" id="KW-0520">NAD</keyword>
<comment type="catalytic activity">
    <reaction evidence="6 7">
        <text>(6S)-NADPHX + ATP = ADP + phosphate + NADPH + H(+)</text>
        <dbReference type="Rhea" id="RHEA:32231"/>
        <dbReference type="ChEBI" id="CHEBI:15378"/>
        <dbReference type="ChEBI" id="CHEBI:30616"/>
        <dbReference type="ChEBI" id="CHEBI:43474"/>
        <dbReference type="ChEBI" id="CHEBI:57783"/>
        <dbReference type="ChEBI" id="CHEBI:64076"/>
        <dbReference type="ChEBI" id="CHEBI:456216"/>
        <dbReference type="EC" id="4.2.1.93"/>
    </reaction>
</comment>
<dbReference type="EMBL" id="DS022304">
    <property type="protein sequence ID" value="OAJ40397.1"/>
    <property type="molecule type" value="Genomic_DNA"/>
</dbReference>
<reference evidence="9 10" key="1">
    <citation type="submission" date="2006-10" db="EMBL/GenBank/DDBJ databases">
        <title>The Genome Sequence of Batrachochytrium dendrobatidis JEL423.</title>
        <authorList>
            <consortium name="The Broad Institute Genome Sequencing Platform"/>
            <person name="Birren B."/>
            <person name="Lander E."/>
            <person name="Galagan J."/>
            <person name="Cuomo C."/>
            <person name="Devon K."/>
            <person name="Jaffe D."/>
            <person name="Butler J."/>
            <person name="Alvarez P."/>
            <person name="Gnerre S."/>
            <person name="Grabherr M."/>
            <person name="Kleber M."/>
            <person name="Mauceli E."/>
            <person name="Brockman W."/>
            <person name="Young S."/>
            <person name="LaButti K."/>
            <person name="Sykes S."/>
            <person name="DeCaprio D."/>
            <person name="Crawford M."/>
            <person name="Koehrsen M."/>
            <person name="Engels R."/>
            <person name="Montgomery P."/>
            <person name="Pearson M."/>
            <person name="Howarth C."/>
            <person name="Larson L."/>
            <person name="White J."/>
            <person name="O'Leary S."/>
            <person name="Kodira C."/>
            <person name="Zeng Q."/>
            <person name="Yandava C."/>
            <person name="Alvarado L."/>
            <person name="Longcore J."/>
            <person name="James T."/>
        </authorList>
    </citation>
    <scope>NUCLEOTIDE SEQUENCE [LARGE SCALE GENOMIC DNA]</scope>
    <source>
        <strain evidence="9 10">JEL423</strain>
    </source>
</reference>
<evidence type="ECO:0000256" key="7">
    <source>
        <dbReference type="HAMAP-Rule" id="MF_03157"/>
    </source>
</evidence>
<dbReference type="PANTHER" id="PTHR12592:SF0">
    <property type="entry name" value="ATP-DEPENDENT (S)-NAD(P)H-HYDRATE DEHYDRATASE"/>
    <property type="match status" value="1"/>
</dbReference>